<comment type="caution">
    <text evidence="2">The sequence shown here is derived from an EMBL/GenBank/DDBJ whole genome shotgun (WGS) entry which is preliminary data.</text>
</comment>
<accession>A0A448X451</accession>
<feature type="non-terminal residue" evidence="2">
    <location>
        <position position="41"/>
    </location>
</feature>
<gene>
    <name evidence="2" type="ORF">PXEA_LOCUS20937</name>
</gene>
<organism evidence="2 3">
    <name type="scientific">Protopolystoma xenopodis</name>
    <dbReference type="NCBI Taxonomy" id="117903"/>
    <lineage>
        <taxon>Eukaryota</taxon>
        <taxon>Metazoa</taxon>
        <taxon>Spiralia</taxon>
        <taxon>Lophotrochozoa</taxon>
        <taxon>Platyhelminthes</taxon>
        <taxon>Monogenea</taxon>
        <taxon>Polyopisthocotylea</taxon>
        <taxon>Polystomatidea</taxon>
        <taxon>Polystomatidae</taxon>
        <taxon>Protopolystoma</taxon>
    </lineage>
</organism>
<protein>
    <submittedName>
        <fullName evidence="2">Uncharacterized protein</fullName>
    </submittedName>
</protein>
<name>A0A448X451_9PLAT</name>
<evidence type="ECO:0000313" key="2">
    <source>
        <dbReference type="EMBL" id="VEL27497.1"/>
    </source>
</evidence>
<feature type="region of interest" description="Disordered" evidence="1">
    <location>
        <begin position="19"/>
        <end position="41"/>
    </location>
</feature>
<keyword evidence="3" id="KW-1185">Reference proteome</keyword>
<dbReference type="Proteomes" id="UP000784294">
    <property type="component" value="Unassembled WGS sequence"/>
</dbReference>
<proteinExistence type="predicted"/>
<dbReference type="EMBL" id="CAAALY010087658">
    <property type="protein sequence ID" value="VEL27497.1"/>
    <property type="molecule type" value="Genomic_DNA"/>
</dbReference>
<dbReference type="AlphaFoldDB" id="A0A448X451"/>
<sequence>MVLRMTIFIDDADYDAGETFGNVPRPRSDSGYDHACNGLRT</sequence>
<evidence type="ECO:0000313" key="3">
    <source>
        <dbReference type="Proteomes" id="UP000784294"/>
    </source>
</evidence>
<evidence type="ECO:0000256" key="1">
    <source>
        <dbReference type="SAM" id="MobiDB-lite"/>
    </source>
</evidence>
<reference evidence="2" key="1">
    <citation type="submission" date="2018-11" db="EMBL/GenBank/DDBJ databases">
        <authorList>
            <consortium name="Pathogen Informatics"/>
        </authorList>
    </citation>
    <scope>NUCLEOTIDE SEQUENCE</scope>
</reference>